<gene>
    <name evidence="2" type="ORF">BGX16_0504</name>
</gene>
<feature type="transmembrane region" description="Helical" evidence="1">
    <location>
        <begin position="269"/>
        <end position="289"/>
    </location>
</feature>
<dbReference type="InterPro" id="IPR052724">
    <property type="entry name" value="GT117_domain-containing"/>
</dbReference>
<keyword evidence="1" id="KW-1133">Transmembrane helix</keyword>
<feature type="transmembrane region" description="Helical" evidence="1">
    <location>
        <begin position="151"/>
        <end position="169"/>
    </location>
</feature>
<dbReference type="InterPro" id="IPR021280">
    <property type="entry name" value="TMEM260-like"/>
</dbReference>
<dbReference type="PANTHER" id="PTHR16214">
    <property type="entry name" value="TRANSMEMBRANE PROTEIN 260"/>
    <property type="match status" value="1"/>
</dbReference>
<dbReference type="AlphaFoldDB" id="A0A2M9A4E9"/>
<evidence type="ECO:0000256" key="1">
    <source>
        <dbReference type="SAM" id="Phobius"/>
    </source>
</evidence>
<dbReference type="EMBL" id="PGEX01000001">
    <property type="protein sequence ID" value="PJJ40574.1"/>
    <property type="molecule type" value="Genomic_DNA"/>
</dbReference>
<feature type="transmembrane region" description="Helical" evidence="1">
    <location>
        <begin position="588"/>
        <end position="608"/>
    </location>
</feature>
<keyword evidence="1" id="KW-0812">Transmembrane</keyword>
<evidence type="ECO:0000313" key="2">
    <source>
        <dbReference type="EMBL" id="PJJ40574.1"/>
    </source>
</evidence>
<protein>
    <submittedName>
        <fullName evidence="2">Uncharacterized protein DUF2723</fullName>
    </submittedName>
</protein>
<feature type="transmembrane region" description="Helical" evidence="1">
    <location>
        <begin position="80"/>
        <end position="103"/>
    </location>
</feature>
<reference evidence="2 3" key="1">
    <citation type="submission" date="2017-11" db="EMBL/GenBank/DDBJ databases">
        <title>Animal gut microbial communities from fecal samples from Wisconsin, USA.</title>
        <authorList>
            <person name="Neumann A."/>
        </authorList>
    </citation>
    <scope>NUCLEOTIDE SEQUENCE [LARGE SCALE GENOMIC DNA]</scope>
    <source>
        <strain evidence="2 3">UWS3</strain>
    </source>
</reference>
<dbReference type="RefSeq" id="WP_241899411.1">
    <property type="nucleotide sequence ID" value="NZ_PGEX01000001.1"/>
</dbReference>
<feature type="transmembrane region" description="Helical" evidence="1">
    <location>
        <begin position="12"/>
        <end position="36"/>
    </location>
</feature>
<feature type="transmembrane region" description="Helical" evidence="1">
    <location>
        <begin position="123"/>
        <end position="144"/>
    </location>
</feature>
<feature type="transmembrane region" description="Helical" evidence="1">
    <location>
        <begin position="614"/>
        <end position="632"/>
    </location>
</feature>
<name>A0A2M9A4E9_9BACT</name>
<accession>A0A2M9A4E9</accession>
<feature type="transmembrane region" description="Helical" evidence="1">
    <location>
        <begin position="445"/>
        <end position="466"/>
    </location>
</feature>
<feature type="transmembrane region" description="Helical" evidence="1">
    <location>
        <begin position="181"/>
        <end position="212"/>
    </location>
</feature>
<proteinExistence type="predicted"/>
<evidence type="ECO:0000313" key="3">
    <source>
        <dbReference type="Proteomes" id="UP000231134"/>
    </source>
</evidence>
<keyword evidence="3" id="KW-1185">Reference proteome</keyword>
<sequence>MKNISENLLKYLTAGVAFIVALIVYVSTMAPTVSFWDCGEFVACANILGIPHPPGTPFFVMLSRVMIVLLPFVEEIAKRLNYISVVSSALAVFITSLFAWDFLAKILSADKLASKVSAGLRKLSLASAGLCAGLLLTFSDTFWFSAVEAEVYGFAMFIVMLISYLALKWVDHRDDAWGNRILVFICYIAFLGVGAHLYTLLTIPAVFVLMLIVEPKKILPRIPVWVTGVLLCSVIYYVAGFIAISLVTAIVLAVLSFVKTSHLEFNKSVRLSLAFAVVAMLGYSSHLYIPIRSELNPVIDENDPELNFKDDQGNLQLGKLFESENWTAFNDFLARKQYGSEGMLSRAFHRRGQAAHQLLSFPNMGYGGYQIAQYLPFKVGGVSFGNGTYAFDPSENVPLERFGFFFPTQMASMGDNVPAQLIWFLIFNGAIVAVCVFSYRRNKKLGIYMSLLYGICSIGLLFYINFADGMRMDSSRDYKYWKSAMESNVRDLAQAGILVPSVPDPNDLIDMRQKVEHAKLALNTLRYRNANASEISKAEQKLNNLENSNIWISWKKIEAAYAKMGRRAPFPEAVHIEVRERDYFYTPAYIFMSLIFGVGVGILVYMLAANAAAFAAPVAVAFVLICSVIPGVSNYHEHDRSGLWVPWDYAYNLLMSCRPNAILFTNGDNDTFPLWFAQEVAGIRKDVRVVNLSLGNTDWYIKQMLDHEPIMKLSYDKEGIEKSMAIGDLNERNPDHYVQTWVAKADRVIPALQARIESMKDSTGNFKADADTAKLKQYMVMYQVYSAFKEWQSKSRAGIMLTQYKLVMDLAMNNIDRPLHFSTTVGMSNFMGLEKYMVQEGMIYNFMQGDTTDRRSNNRDFDLDRTAKLVDSVYKFRGLGDGTAYINGETSRLLSSYTSLYLQIAFQIREEVEALLRDGTPLTLSKKKTIDEKVNFALRFLDRGIYQFPEEWRCYWAAAYILELVRDKQRAAEYLDKGLENVPAYDEQGRARLEGNRRSVELMRETLTVVPDSASSDSSANDTVAVAN</sequence>
<dbReference type="Pfam" id="PF11028">
    <property type="entry name" value="TMEM260-like"/>
    <property type="match status" value="1"/>
</dbReference>
<dbReference type="PANTHER" id="PTHR16214:SF3">
    <property type="entry name" value="TRANSMEMBRANE PROTEIN 260"/>
    <property type="match status" value="1"/>
</dbReference>
<organism evidence="2 3">
    <name type="scientific">Hallerella succinigenes</name>
    <dbReference type="NCBI Taxonomy" id="1896222"/>
    <lineage>
        <taxon>Bacteria</taxon>
        <taxon>Pseudomonadati</taxon>
        <taxon>Fibrobacterota</taxon>
        <taxon>Fibrobacteria</taxon>
        <taxon>Fibrobacterales</taxon>
        <taxon>Fibrobacteraceae</taxon>
        <taxon>Hallerella</taxon>
    </lineage>
</organism>
<feature type="transmembrane region" description="Helical" evidence="1">
    <location>
        <begin position="224"/>
        <end position="257"/>
    </location>
</feature>
<feature type="transmembrane region" description="Helical" evidence="1">
    <location>
        <begin position="421"/>
        <end position="439"/>
    </location>
</feature>
<comment type="caution">
    <text evidence="2">The sequence shown here is derived from an EMBL/GenBank/DDBJ whole genome shotgun (WGS) entry which is preliminary data.</text>
</comment>
<keyword evidence="1" id="KW-0472">Membrane</keyword>
<dbReference type="Proteomes" id="UP000231134">
    <property type="component" value="Unassembled WGS sequence"/>
</dbReference>